<evidence type="ECO:0000256" key="1">
    <source>
        <dbReference type="ARBA" id="ARBA00004141"/>
    </source>
</evidence>
<accession>A0A6U5BPV9</accession>
<evidence type="ECO:0000256" key="4">
    <source>
        <dbReference type="ARBA" id="ARBA00022617"/>
    </source>
</evidence>
<keyword evidence="13" id="KW-0732">Signal</keyword>
<dbReference type="EMBL" id="HBFK01001205">
    <property type="protein sequence ID" value="CAD8734179.1"/>
    <property type="molecule type" value="Transcribed_RNA"/>
</dbReference>
<protein>
    <recommendedName>
        <fullName evidence="14">Fatty acid desaturase domain-containing protein</fullName>
    </recommendedName>
</protein>
<dbReference type="GO" id="GO:0016717">
    <property type="term" value="F:oxidoreductase activity, acting on paired donors, with oxidation of a pair of donors resulting in the reduction of molecular oxygen to two molecules of water"/>
    <property type="evidence" value="ECO:0007669"/>
    <property type="project" value="TreeGrafter"/>
</dbReference>
<keyword evidence="6" id="KW-0479">Metal-binding</keyword>
<feature type="signal peptide" evidence="13">
    <location>
        <begin position="1"/>
        <end position="17"/>
    </location>
</feature>
<evidence type="ECO:0000256" key="8">
    <source>
        <dbReference type="ARBA" id="ARBA00023002"/>
    </source>
</evidence>
<name>A0A6U5BPV9_HEMAN</name>
<dbReference type="InterPro" id="IPR012171">
    <property type="entry name" value="Fatty_acid_desaturase"/>
</dbReference>
<evidence type="ECO:0000313" key="15">
    <source>
        <dbReference type="EMBL" id="CAD8734179.1"/>
    </source>
</evidence>
<reference evidence="15" key="1">
    <citation type="submission" date="2021-01" db="EMBL/GenBank/DDBJ databases">
        <authorList>
            <person name="Corre E."/>
            <person name="Pelletier E."/>
            <person name="Niang G."/>
            <person name="Scheremetjew M."/>
            <person name="Finn R."/>
            <person name="Kale V."/>
            <person name="Holt S."/>
            <person name="Cochrane G."/>
            <person name="Meng A."/>
            <person name="Brown T."/>
            <person name="Cohen L."/>
        </authorList>
    </citation>
    <scope>NUCLEOTIDE SEQUENCE</scope>
    <source>
        <strain evidence="15">CCMP441</strain>
    </source>
</reference>
<organism evidence="15">
    <name type="scientific">Hemiselmis andersenii</name>
    <name type="common">Cryptophyte alga</name>
    <dbReference type="NCBI Taxonomy" id="464988"/>
    <lineage>
        <taxon>Eukaryota</taxon>
        <taxon>Cryptophyceae</taxon>
        <taxon>Cryptomonadales</taxon>
        <taxon>Hemiselmidaceae</taxon>
        <taxon>Hemiselmis</taxon>
    </lineage>
</organism>
<evidence type="ECO:0000256" key="10">
    <source>
        <dbReference type="ARBA" id="ARBA00023098"/>
    </source>
</evidence>
<feature type="domain" description="Fatty acid desaturase" evidence="14">
    <location>
        <begin position="143"/>
        <end position="457"/>
    </location>
</feature>
<evidence type="ECO:0000256" key="2">
    <source>
        <dbReference type="ARBA" id="ARBA00005189"/>
    </source>
</evidence>
<evidence type="ECO:0000259" key="14">
    <source>
        <dbReference type="Pfam" id="PF00487"/>
    </source>
</evidence>
<feature type="chain" id="PRO_5030160487" description="Fatty acid desaturase domain-containing protein" evidence="13">
    <location>
        <begin position="18"/>
        <end position="484"/>
    </location>
</feature>
<dbReference type="GO" id="GO:0016020">
    <property type="term" value="C:membrane"/>
    <property type="evidence" value="ECO:0007669"/>
    <property type="project" value="UniProtKB-SubCell"/>
</dbReference>
<proteinExistence type="inferred from homology"/>
<keyword evidence="5 12" id="KW-0812">Transmembrane</keyword>
<evidence type="ECO:0000256" key="7">
    <source>
        <dbReference type="ARBA" id="ARBA00022989"/>
    </source>
</evidence>
<dbReference type="PANTHER" id="PTHR19353">
    <property type="entry name" value="FATTY ACID DESATURASE 2"/>
    <property type="match status" value="1"/>
</dbReference>
<evidence type="ECO:0000256" key="6">
    <source>
        <dbReference type="ARBA" id="ARBA00022723"/>
    </source>
</evidence>
<keyword evidence="8" id="KW-0560">Oxidoreductase</keyword>
<evidence type="ECO:0000256" key="12">
    <source>
        <dbReference type="SAM" id="Phobius"/>
    </source>
</evidence>
<evidence type="ECO:0000256" key="13">
    <source>
        <dbReference type="SAM" id="SignalP"/>
    </source>
</evidence>
<evidence type="ECO:0000256" key="9">
    <source>
        <dbReference type="ARBA" id="ARBA00023004"/>
    </source>
</evidence>
<evidence type="ECO:0000256" key="5">
    <source>
        <dbReference type="ARBA" id="ARBA00022692"/>
    </source>
</evidence>
<feature type="transmembrane region" description="Helical" evidence="12">
    <location>
        <begin position="321"/>
        <end position="345"/>
    </location>
</feature>
<comment type="similarity">
    <text evidence="3">Belongs to the fatty acid desaturase type 1 family.</text>
</comment>
<dbReference type="AlphaFoldDB" id="A0A6U5BPV9"/>
<gene>
    <name evidence="15" type="ORF">HAND1043_LOCUS670</name>
</gene>
<keyword evidence="9" id="KW-0408">Iron</keyword>
<comment type="pathway">
    <text evidence="2">Lipid metabolism.</text>
</comment>
<dbReference type="GO" id="GO:0046872">
    <property type="term" value="F:metal ion binding"/>
    <property type="evidence" value="ECO:0007669"/>
    <property type="project" value="UniProtKB-KW"/>
</dbReference>
<dbReference type="Pfam" id="PF00487">
    <property type="entry name" value="FA_desaturase"/>
    <property type="match status" value="1"/>
</dbReference>
<dbReference type="PANTHER" id="PTHR19353:SF30">
    <property type="entry name" value="DELTA 8-(E)-SPHINGOLIPID DESATURASE"/>
    <property type="match status" value="1"/>
</dbReference>
<keyword evidence="10" id="KW-0443">Lipid metabolism</keyword>
<sequence length="484" mass="54567">MQLVSLALLSTAGTAAAFSVAPSLTGPRLAPSALSRSGLQGVSSLNRPATSTRFLTDVRGTAAMPGDVSLNSDASTGGKLAPWRQNFDLKGWAAEVRAIEKETREDMGQKDLEHLQKMRNVTLAIYALGLATAGWAKLPWNPISAILLSVSICVRWTMIGHHTCHGGYNGVVGGEHRFHRSKFAKGPVRRFIDWCDWMLPEAWDVEHNFKHHYELGESSDPDLLERNAHSIRVNKLVPTAFKYFEMFMLMIMWKWFYYAPNTIKEMYERQEMLAKAKGQPFEKQPFVMPQAPGEYGDATKAATIKSVFSAMLKLNFYPFKVMFGVLAPYFTAHFVITPLVFYALFGKVVALCALTNLLAAEILTNIHSFIIVVPNHAGEDVYRFETPVKVKSDEFYLRAVIGSVNFRTGSDLNDYFHGWLNYQIEHHMWPDMSMLAYQRAAPKVKAVCEKYGVPYVQENVFKRLWKTLQIGVGTKSMKVWENGD</sequence>
<keyword evidence="4" id="KW-0349">Heme</keyword>
<dbReference type="InterPro" id="IPR005804">
    <property type="entry name" value="FA_desaturase_dom"/>
</dbReference>
<keyword evidence="11 12" id="KW-0472">Membrane</keyword>
<evidence type="ECO:0000256" key="3">
    <source>
        <dbReference type="ARBA" id="ARBA00009295"/>
    </source>
</evidence>
<keyword evidence="7 12" id="KW-1133">Transmembrane helix</keyword>
<dbReference type="GO" id="GO:0006629">
    <property type="term" value="P:lipid metabolic process"/>
    <property type="evidence" value="ECO:0007669"/>
    <property type="project" value="UniProtKB-KW"/>
</dbReference>
<evidence type="ECO:0000256" key="11">
    <source>
        <dbReference type="ARBA" id="ARBA00023136"/>
    </source>
</evidence>
<comment type="subcellular location">
    <subcellularLocation>
        <location evidence="1">Membrane</location>
        <topology evidence="1">Multi-pass membrane protein</topology>
    </subcellularLocation>
</comment>